<dbReference type="InterPro" id="IPR027268">
    <property type="entry name" value="Peptidase_M4/M1_CTD_sf"/>
</dbReference>
<feature type="transmembrane region" description="Helical" evidence="1">
    <location>
        <begin position="397"/>
        <end position="420"/>
    </location>
</feature>
<feature type="transmembrane region" description="Helical" evidence="1">
    <location>
        <begin position="245"/>
        <end position="264"/>
    </location>
</feature>
<dbReference type="SUPFAM" id="SSF55486">
    <property type="entry name" value="Metalloproteases ('zincins'), catalytic domain"/>
    <property type="match status" value="1"/>
</dbReference>
<organism evidence="3 4">
    <name type="scientific">Mucilaginibacter robiniae</name>
    <dbReference type="NCBI Taxonomy" id="2728022"/>
    <lineage>
        <taxon>Bacteria</taxon>
        <taxon>Pseudomonadati</taxon>
        <taxon>Bacteroidota</taxon>
        <taxon>Sphingobacteriia</taxon>
        <taxon>Sphingobacteriales</taxon>
        <taxon>Sphingobacteriaceae</taxon>
        <taxon>Mucilaginibacter</taxon>
    </lineage>
</organism>
<feature type="transmembrane region" description="Helical" evidence="1">
    <location>
        <begin position="20"/>
        <end position="39"/>
    </location>
</feature>
<feature type="transmembrane region" description="Helical" evidence="1">
    <location>
        <begin position="59"/>
        <end position="81"/>
    </location>
</feature>
<dbReference type="Proteomes" id="UP000503278">
    <property type="component" value="Chromosome"/>
</dbReference>
<keyword evidence="1" id="KW-0812">Transmembrane</keyword>
<dbReference type="EMBL" id="CP051682">
    <property type="protein sequence ID" value="QJD96930.1"/>
    <property type="molecule type" value="Genomic_DNA"/>
</dbReference>
<feature type="domain" description="Peptidase M1 membrane alanine aminopeptidase" evidence="2">
    <location>
        <begin position="925"/>
        <end position="1058"/>
    </location>
</feature>
<dbReference type="InterPro" id="IPR014782">
    <property type="entry name" value="Peptidase_M1_dom"/>
</dbReference>
<keyword evidence="4" id="KW-1185">Reference proteome</keyword>
<dbReference type="AlphaFoldDB" id="A0A7L5E0N4"/>
<proteinExistence type="predicted"/>
<feature type="transmembrane region" description="Helical" evidence="1">
    <location>
        <begin position="317"/>
        <end position="336"/>
    </location>
</feature>
<name>A0A7L5E0N4_9SPHI</name>
<gene>
    <name evidence="3" type="ORF">HH214_14145</name>
</gene>
<dbReference type="RefSeq" id="WP_169608681.1">
    <property type="nucleotide sequence ID" value="NZ_CP051682.1"/>
</dbReference>
<feature type="transmembrane region" description="Helical" evidence="1">
    <location>
        <begin position="102"/>
        <end position="127"/>
    </location>
</feature>
<evidence type="ECO:0000259" key="2">
    <source>
        <dbReference type="Pfam" id="PF01433"/>
    </source>
</evidence>
<feature type="transmembrane region" description="Helical" evidence="1">
    <location>
        <begin position="527"/>
        <end position="546"/>
    </location>
</feature>
<evidence type="ECO:0000313" key="4">
    <source>
        <dbReference type="Proteomes" id="UP000503278"/>
    </source>
</evidence>
<evidence type="ECO:0000256" key="1">
    <source>
        <dbReference type="SAM" id="Phobius"/>
    </source>
</evidence>
<feature type="transmembrane region" description="Helical" evidence="1">
    <location>
        <begin position="147"/>
        <end position="169"/>
    </location>
</feature>
<dbReference type="GO" id="GO:0004177">
    <property type="term" value="F:aminopeptidase activity"/>
    <property type="evidence" value="ECO:0007669"/>
    <property type="project" value="UniProtKB-KW"/>
</dbReference>
<dbReference type="GO" id="GO:0008237">
    <property type="term" value="F:metallopeptidase activity"/>
    <property type="evidence" value="ECO:0007669"/>
    <property type="project" value="InterPro"/>
</dbReference>
<keyword evidence="3" id="KW-0645">Protease</keyword>
<keyword evidence="3" id="KW-0031">Aminopeptidase</keyword>
<feature type="transmembrane region" description="Helical" evidence="1">
    <location>
        <begin position="176"/>
        <end position="193"/>
    </location>
</feature>
<keyword evidence="3" id="KW-0378">Hydrolase</keyword>
<feature type="transmembrane region" description="Helical" evidence="1">
    <location>
        <begin position="567"/>
        <end position="586"/>
    </location>
</feature>
<feature type="transmembrane region" description="Helical" evidence="1">
    <location>
        <begin position="440"/>
        <end position="460"/>
    </location>
</feature>
<reference evidence="3 4" key="1">
    <citation type="submission" date="2020-04" db="EMBL/GenBank/DDBJ databases">
        <title>Genome sequencing of novel species.</title>
        <authorList>
            <person name="Heo J."/>
            <person name="Kim S.-J."/>
            <person name="Kim J.-S."/>
            <person name="Hong S.-B."/>
            <person name="Kwon S.-W."/>
        </authorList>
    </citation>
    <scope>NUCLEOTIDE SEQUENCE [LARGE SCALE GENOMIC DNA]</scope>
    <source>
        <strain evidence="3 4">F39-2</strain>
    </source>
</reference>
<evidence type="ECO:0000313" key="3">
    <source>
        <dbReference type="EMBL" id="QJD96930.1"/>
    </source>
</evidence>
<dbReference type="Pfam" id="PF01433">
    <property type="entry name" value="Peptidase_M1"/>
    <property type="match status" value="1"/>
</dbReference>
<keyword evidence="1" id="KW-1133">Transmembrane helix</keyword>
<feature type="transmembrane region" description="Helical" evidence="1">
    <location>
        <begin position="356"/>
        <end position="376"/>
    </location>
</feature>
<dbReference type="GO" id="GO:0008270">
    <property type="term" value="F:zinc ion binding"/>
    <property type="evidence" value="ECO:0007669"/>
    <property type="project" value="InterPro"/>
</dbReference>
<dbReference type="Gene3D" id="1.10.390.10">
    <property type="entry name" value="Neutral Protease Domain 2"/>
    <property type="match status" value="1"/>
</dbReference>
<dbReference type="KEGG" id="mrob:HH214_14145"/>
<keyword evidence="1" id="KW-0472">Membrane</keyword>
<sequence>MLWEVIKFEVKYRLNRPATYIYFLIWFLLAYAVMCWNGIHVGGDIGKVKQNASIVLFNIAGTLSLAVGLFVSSAVMGVPILRDFEHKMESLIFTTNINKTSYLVGRFLGSFLILLLISSGFIWGGWLGAHMPWNDHSKFLPISLAQFIRPWFIMIVFNMFVYSCIFFASGALSRKMLFVYLQAIVLLGFYAMVSELIGDVENMHRAALWDPFGYYTLQALTRYWTVAEQNALQVPFSGLLLVNRLLWSGLGLVFFAITFSVFKFRAVYTGLFKKKVFQSNKVAAADTLPVPFVQPTYSAGTWLSQVNVLSRLYFKEIIRSVPFWGIGIVGIVLIGINAEYATSFHGQELYPVSSSVAGFIASQIFLIINIMVLFYAGEIIWREKEVRFNQIFDALPVSYAVPIVAKYLALAGMLLVYLLFMIPVGVFTQLAKGFTHIELGVYIKILLFNVYIPILIYVAFTFFIQSLFNNKFIGYAVSILFYLYVIMTSQLKIFYNLLIPNSGGVGTYSDMNGFAADINKFLVLKTYWAAIGGLVLLLAVLLYQRGTDNSFKARLHNLRQRFGKPQAVFAILVMIIALAAGVYYYINANVWNKYHNPEQEMDLQANYEKQLKKTYERTLQPSVVNVKGTINLHPENGNLELQGTVTYKNLMRAPISELLVQEPADQDLHYSTLRFSIPTVKKKAYPLFRFTVYQLSTPLKPGDSLQMELIGKRTKKGFTNDRPEYNYVENGTFINNTDIFPSLGYNSGYELSDTDDRKKRGLKEQKGLPPRTDTLNRQLNLFGQRGRTGLDLVVSTAPDQIAITPGYLKKQWKQNGRAYFEYQMDKPVFNFFNIISGRYTVKRAKWNNVNLEVYYHQPHGYNVEGMLNTLKRGLSYDSQNFSPFLFQQARIIEFPKYRGFAQSFPNTIPFSEGIGFLFHKRPEKLDMTYYVTAHELGHQWWGHQVCEANTVGGQMYSEGLAQYSALMLLKHSLNVDELRRYLKYELDGYLQGRSSERKNENPLDQTDQQAYIHYQKASLAYFALQDYIGEDKVNQALRKLIANYGNQDNYPTSNVLTGYLKEVTPDSLKYVVDDLFSRITLFENRVVNPIAKKVKDGYEVTLPLQTVKYYADRSGNEKRAPIKDYIDIGVFTKQNGKEKLTYLQRQKFTQEKTTLTIKVKDKPVRAGIDPVYKMIDRNTDDNTALVEIK</sequence>
<accession>A0A7L5E0N4</accession>
<protein>
    <submittedName>
        <fullName evidence="3">Aminopeptidase</fullName>
    </submittedName>
</protein>
<feature type="transmembrane region" description="Helical" evidence="1">
    <location>
        <begin position="472"/>
        <end position="495"/>
    </location>
</feature>